<keyword evidence="5" id="KW-1185">Reference proteome</keyword>
<dbReference type="Proteomes" id="UP000292027">
    <property type="component" value="Unassembled WGS sequence"/>
</dbReference>
<evidence type="ECO:0000256" key="2">
    <source>
        <dbReference type="ARBA" id="ARBA00023002"/>
    </source>
</evidence>
<dbReference type="InterPro" id="IPR002347">
    <property type="entry name" value="SDR_fam"/>
</dbReference>
<dbReference type="GO" id="GO:0005975">
    <property type="term" value="P:carbohydrate metabolic process"/>
    <property type="evidence" value="ECO:0007669"/>
    <property type="project" value="UniProtKB-ARBA"/>
</dbReference>
<dbReference type="SUPFAM" id="SSF51735">
    <property type="entry name" value="NAD(P)-binding Rossmann-fold domains"/>
    <property type="match status" value="1"/>
</dbReference>
<dbReference type="OrthoDB" id="517007at2"/>
<dbReference type="PRINTS" id="PR00081">
    <property type="entry name" value="GDHRDH"/>
</dbReference>
<dbReference type="InterPro" id="IPR057326">
    <property type="entry name" value="KR_dom"/>
</dbReference>
<dbReference type="PANTHER" id="PTHR42760">
    <property type="entry name" value="SHORT-CHAIN DEHYDROGENASES/REDUCTASES FAMILY MEMBER"/>
    <property type="match status" value="1"/>
</dbReference>
<dbReference type="FunFam" id="3.40.50.720:FF:000240">
    <property type="entry name" value="SDR family oxidoreductase"/>
    <property type="match status" value="1"/>
</dbReference>
<evidence type="ECO:0000313" key="5">
    <source>
        <dbReference type="Proteomes" id="UP000292027"/>
    </source>
</evidence>
<dbReference type="AlphaFoldDB" id="A0A4Q7WKC6"/>
<reference evidence="4 5" key="1">
    <citation type="journal article" date="2015" name="Stand. Genomic Sci.">
        <title>Genomic Encyclopedia of Bacterial and Archaeal Type Strains, Phase III: the genomes of soil and plant-associated and newly described type strains.</title>
        <authorList>
            <person name="Whitman W.B."/>
            <person name="Woyke T."/>
            <person name="Klenk H.P."/>
            <person name="Zhou Y."/>
            <person name="Lilburn T.G."/>
            <person name="Beck B.J."/>
            <person name="De Vos P."/>
            <person name="Vandamme P."/>
            <person name="Eisen J.A."/>
            <person name="Garrity G."/>
            <person name="Hugenholtz P."/>
            <person name="Kyrpides N.C."/>
        </authorList>
    </citation>
    <scope>NUCLEOTIDE SEQUENCE [LARGE SCALE GENOMIC DNA]</scope>
    <source>
        <strain evidence="4 5">VKM Ac-2540</strain>
    </source>
</reference>
<proteinExistence type="inferred from homology"/>
<comment type="caution">
    <text evidence="4">The sequence shown here is derived from an EMBL/GenBank/DDBJ whole genome shotgun (WGS) entry which is preliminary data.</text>
</comment>
<keyword evidence="2" id="KW-0560">Oxidoreductase</keyword>
<sequence>MNAMQKFSLEGKVALVTGGSRGLGRAMAEALGDAGAAVAVTARTLAAAEASAAELTALGIRAYGVQLEVSDVEDVERAVEQVSSEFGEIDVLLNNAGIGVAGRAFETPDTAWHEVFSVNVDGLWYCSRAVARRMAERGGGTIVNVGSMSAEIVNQPRWQASYLSSKAAVHQLTKALAAEWAPHGIRVNAMAPGYFLTEMSPVDQPEFKQWCVDPAAMKRYGLPPELGPVAIFLASEASSFMTGSIVKVDGGFTLF</sequence>
<organism evidence="4 5">
    <name type="scientific">Kribbella rubisoli</name>
    <dbReference type="NCBI Taxonomy" id="3075929"/>
    <lineage>
        <taxon>Bacteria</taxon>
        <taxon>Bacillati</taxon>
        <taxon>Actinomycetota</taxon>
        <taxon>Actinomycetes</taxon>
        <taxon>Propionibacteriales</taxon>
        <taxon>Kribbellaceae</taxon>
        <taxon>Kribbella</taxon>
    </lineage>
</organism>
<comment type="similarity">
    <text evidence="1">Belongs to the short-chain dehydrogenases/reductases (SDR) family.</text>
</comment>
<evidence type="ECO:0000313" key="4">
    <source>
        <dbReference type="EMBL" id="RZU10198.1"/>
    </source>
</evidence>
<dbReference type="InterPro" id="IPR036291">
    <property type="entry name" value="NAD(P)-bd_dom_sf"/>
</dbReference>
<dbReference type="SMART" id="SM00822">
    <property type="entry name" value="PKS_KR"/>
    <property type="match status" value="1"/>
</dbReference>
<dbReference type="PANTHER" id="PTHR42760:SF115">
    <property type="entry name" value="3-OXOACYL-[ACYL-CARRIER-PROTEIN] REDUCTASE FABG"/>
    <property type="match status" value="1"/>
</dbReference>
<evidence type="ECO:0000259" key="3">
    <source>
        <dbReference type="SMART" id="SM00822"/>
    </source>
</evidence>
<dbReference type="GO" id="GO:0016616">
    <property type="term" value="F:oxidoreductase activity, acting on the CH-OH group of donors, NAD or NADP as acceptor"/>
    <property type="evidence" value="ECO:0007669"/>
    <property type="project" value="UniProtKB-ARBA"/>
</dbReference>
<dbReference type="EMBL" id="SHKR01000016">
    <property type="protein sequence ID" value="RZU10198.1"/>
    <property type="molecule type" value="Genomic_DNA"/>
</dbReference>
<gene>
    <name evidence="4" type="ORF">EV645_6660</name>
</gene>
<protein>
    <submittedName>
        <fullName evidence="4">NAD(P)-dependent dehydrogenase (Short-subunit alcohol dehydrogenase family)</fullName>
    </submittedName>
</protein>
<feature type="domain" description="Ketoreductase" evidence="3">
    <location>
        <begin position="12"/>
        <end position="193"/>
    </location>
</feature>
<evidence type="ECO:0000256" key="1">
    <source>
        <dbReference type="ARBA" id="ARBA00006484"/>
    </source>
</evidence>
<dbReference type="Gene3D" id="3.40.50.720">
    <property type="entry name" value="NAD(P)-binding Rossmann-like Domain"/>
    <property type="match status" value="1"/>
</dbReference>
<name>A0A4Q7WKC6_9ACTN</name>
<dbReference type="PRINTS" id="PR00080">
    <property type="entry name" value="SDRFAMILY"/>
</dbReference>
<dbReference type="Pfam" id="PF13561">
    <property type="entry name" value="adh_short_C2"/>
    <property type="match status" value="1"/>
</dbReference>
<accession>A0A4Q7WKC6</accession>